<evidence type="ECO:0000256" key="4">
    <source>
        <dbReference type="ARBA" id="ARBA00022827"/>
    </source>
</evidence>
<organism evidence="7 8">
    <name type="scientific">Streptoalloteichus tenebrarius (strain ATCC 17920 / DSM 40477 / JCM 4838 / CBS 697.72 / NBRC 16177 / NCIMB 11028 / NRRL B-12390 / A12253. 1 / ISP 5477)</name>
    <name type="common">Streptomyces tenebrarius</name>
    <dbReference type="NCBI Taxonomy" id="1933"/>
    <lineage>
        <taxon>Bacteria</taxon>
        <taxon>Bacillati</taxon>
        <taxon>Actinomycetota</taxon>
        <taxon>Actinomycetes</taxon>
        <taxon>Pseudonocardiales</taxon>
        <taxon>Pseudonocardiaceae</taxon>
        <taxon>Streptoalloteichus</taxon>
    </lineage>
</organism>
<keyword evidence="8" id="KW-1185">Reference proteome</keyword>
<evidence type="ECO:0000256" key="5">
    <source>
        <dbReference type="ARBA" id="ARBA00023002"/>
    </source>
</evidence>
<dbReference type="InterPro" id="IPR036188">
    <property type="entry name" value="FAD/NAD-bd_sf"/>
</dbReference>
<dbReference type="InterPro" id="IPR023753">
    <property type="entry name" value="FAD/NAD-binding_dom"/>
</dbReference>
<comment type="cofactor">
    <cofactor evidence="1">
        <name>FAD</name>
        <dbReference type="ChEBI" id="CHEBI:57692"/>
    </cofactor>
</comment>
<dbReference type="PRINTS" id="PR00368">
    <property type="entry name" value="FADPNR"/>
</dbReference>
<keyword evidence="3" id="KW-0285">Flavoprotein</keyword>
<dbReference type="PRINTS" id="PR00469">
    <property type="entry name" value="PNDRDTASEII"/>
</dbReference>
<dbReference type="SUPFAM" id="SSF51905">
    <property type="entry name" value="FAD/NAD(P)-binding domain"/>
    <property type="match status" value="1"/>
</dbReference>
<reference evidence="7 8" key="1">
    <citation type="submission" date="2022-06" db="EMBL/GenBank/DDBJ databases">
        <title>Genomic Encyclopedia of Archaeal and Bacterial Type Strains, Phase II (KMG-II): from individual species to whole genera.</title>
        <authorList>
            <person name="Goeker M."/>
        </authorList>
    </citation>
    <scope>NUCLEOTIDE SEQUENCE [LARGE SCALE GENOMIC DNA]</scope>
    <source>
        <strain evidence="7 8">DSM 40477</strain>
    </source>
</reference>
<name>A0ABT1HPM8_STRSD</name>
<evidence type="ECO:0000313" key="8">
    <source>
        <dbReference type="Proteomes" id="UP001205311"/>
    </source>
</evidence>
<dbReference type="Gene3D" id="3.50.50.100">
    <property type="match status" value="1"/>
</dbReference>
<evidence type="ECO:0000313" key="7">
    <source>
        <dbReference type="EMBL" id="MCP2257459.1"/>
    </source>
</evidence>
<accession>A0ABT1HPM8</accession>
<keyword evidence="4" id="KW-0274">FAD</keyword>
<sequence length="407" mass="43805">MREANGHRVVVLGAGYAGLVAAQRLARRICPRGASVTLVNAEPRFVERIRLHQVAAGQTVADLPLAALLAGSGARLLVGRVTGIDLDARTVRVGEEKIGYDTLVYGLGSVTDVNTVPGAAEHAAVLSWPQEALRLAARLSDLARRGGAAVVCGGGPTGVELATELAESYPGLSVRMVTRWGSPVRDSQCTNAAPQIPSISTWAWPSLPERVNAAFASIHRTVSATARRCAARIRWAVSGSDTAHTTLADLGGANTNSYPDTAVLVLARSWASHFRSSASSLGARPCCSTNTARCTPRRIPARTVSSIGSFGARPLRRLWATWARPTRRRRSPTTPYSGNRRPSWVWRDWWRKLGGRWRAFDNQPGLGIEASGSVAPGHGACAKPVGGLRRPLLVFRRPCERPRRWYP</sequence>
<evidence type="ECO:0000256" key="2">
    <source>
        <dbReference type="ARBA" id="ARBA00005272"/>
    </source>
</evidence>
<proteinExistence type="inferred from homology"/>
<dbReference type="InterPro" id="IPR051169">
    <property type="entry name" value="NADH-Q_oxidoreductase"/>
</dbReference>
<keyword evidence="5" id="KW-0560">Oxidoreductase</keyword>
<comment type="similarity">
    <text evidence="2">Belongs to the NADH dehydrogenase family.</text>
</comment>
<gene>
    <name evidence="7" type="ORF">LX15_001144</name>
</gene>
<dbReference type="PANTHER" id="PTHR42913">
    <property type="entry name" value="APOPTOSIS-INDUCING FACTOR 1"/>
    <property type="match status" value="1"/>
</dbReference>
<evidence type="ECO:0000256" key="3">
    <source>
        <dbReference type="ARBA" id="ARBA00022630"/>
    </source>
</evidence>
<comment type="caution">
    <text evidence="7">The sequence shown here is derived from an EMBL/GenBank/DDBJ whole genome shotgun (WGS) entry which is preliminary data.</text>
</comment>
<protein>
    <submittedName>
        <fullName evidence="7">Pyridine nucleotide-disulfide oxidoreductase</fullName>
    </submittedName>
</protein>
<evidence type="ECO:0000259" key="6">
    <source>
        <dbReference type="Pfam" id="PF07992"/>
    </source>
</evidence>
<feature type="domain" description="FAD/NAD(P)-binding" evidence="6">
    <location>
        <begin position="8"/>
        <end position="179"/>
    </location>
</feature>
<dbReference type="Pfam" id="PF07992">
    <property type="entry name" value="Pyr_redox_2"/>
    <property type="match status" value="1"/>
</dbReference>
<evidence type="ECO:0000256" key="1">
    <source>
        <dbReference type="ARBA" id="ARBA00001974"/>
    </source>
</evidence>
<dbReference type="EMBL" id="JAMTCP010000004">
    <property type="protein sequence ID" value="MCP2257459.1"/>
    <property type="molecule type" value="Genomic_DNA"/>
</dbReference>
<dbReference type="PANTHER" id="PTHR42913:SF3">
    <property type="entry name" value="64 KDA MITOCHONDRIAL NADH DEHYDROGENASE (EUROFUNG)"/>
    <property type="match status" value="1"/>
</dbReference>
<dbReference type="Proteomes" id="UP001205311">
    <property type="component" value="Unassembled WGS sequence"/>
</dbReference>